<dbReference type="Proteomes" id="UP000693970">
    <property type="component" value="Unassembled WGS sequence"/>
</dbReference>
<reference evidence="2" key="2">
    <citation type="submission" date="2021-04" db="EMBL/GenBank/DDBJ databases">
        <authorList>
            <person name="Podell S."/>
        </authorList>
    </citation>
    <scope>NUCLEOTIDE SEQUENCE</scope>
    <source>
        <strain evidence="2">Hildebrandi</strain>
    </source>
</reference>
<feature type="compositionally biased region" description="Polar residues" evidence="1">
    <location>
        <begin position="218"/>
        <end position="231"/>
    </location>
</feature>
<feature type="region of interest" description="Disordered" evidence="1">
    <location>
        <begin position="214"/>
        <end position="247"/>
    </location>
</feature>
<name>A0A9K3LS14_9STRA</name>
<evidence type="ECO:0000256" key="1">
    <source>
        <dbReference type="SAM" id="MobiDB-lite"/>
    </source>
</evidence>
<feature type="region of interest" description="Disordered" evidence="1">
    <location>
        <begin position="155"/>
        <end position="199"/>
    </location>
</feature>
<gene>
    <name evidence="2" type="ORF">IV203_030131</name>
</gene>
<organism evidence="2 3">
    <name type="scientific">Nitzschia inconspicua</name>
    <dbReference type="NCBI Taxonomy" id="303405"/>
    <lineage>
        <taxon>Eukaryota</taxon>
        <taxon>Sar</taxon>
        <taxon>Stramenopiles</taxon>
        <taxon>Ochrophyta</taxon>
        <taxon>Bacillariophyta</taxon>
        <taxon>Bacillariophyceae</taxon>
        <taxon>Bacillariophycidae</taxon>
        <taxon>Bacillariales</taxon>
        <taxon>Bacillariaceae</taxon>
        <taxon>Nitzschia</taxon>
    </lineage>
</organism>
<evidence type="ECO:0000313" key="2">
    <source>
        <dbReference type="EMBL" id="KAG7367460.1"/>
    </source>
</evidence>
<feature type="compositionally biased region" description="Polar residues" evidence="1">
    <location>
        <begin position="156"/>
        <end position="170"/>
    </location>
</feature>
<protein>
    <submittedName>
        <fullName evidence="2">Uncharacterized protein</fullName>
    </submittedName>
</protein>
<reference evidence="2" key="1">
    <citation type="journal article" date="2021" name="Sci. Rep.">
        <title>Diploid genomic architecture of Nitzschia inconspicua, an elite biomass production diatom.</title>
        <authorList>
            <person name="Oliver A."/>
            <person name="Podell S."/>
            <person name="Pinowska A."/>
            <person name="Traller J.C."/>
            <person name="Smith S.R."/>
            <person name="McClure R."/>
            <person name="Beliaev A."/>
            <person name="Bohutskyi P."/>
            <person name="Hill E.A."/>
            <person name="Rabines A."/>
            <person name="Zheng H."/>
            <person name="Allen L.Z."/>
            <person name="Kuo A."/>
            <person name="Grigoriev I.V."/>
            <person name="Allen A.E."/>
            <person name="Hazlebeck D."/>
            <person name="Allen E.E."/>
        </authorList>
    </citation>
    <scope>NUCLEOTIDE SEQUENCE</scope>
    <source>
        <strain evidence="2">Hildebrandi</strain>
    </source>
</reference>
<comment type="caution">
    <text evidence="2">The sequence shown here is derived from an EMBL/GenBank/DDBJ whole genome shotgun (WGS) entry which is preliminary data.</text>
</comment>
<dbReference type="EMBL" id="JAGRRH010000007">
    <property type="protein sequence ID" value="KAG7367460.1"/>
    <property type="molecule type" value="Genomic_DNA"/>
</dbReference>
<evidence type="ECO:0000313" key="3">
    <source>
        <dbReference type="Proteomes" id="UP000693970"/>
    </source>
</evidence>
<dbReference type="AlphaFoldDB" id="A0A9K3LS14"/>
<accession>A0A9K3LS14</accession>
<keyword evidence="3" id="KW-1185">Reference proteome</keyword>
<proteinExistence type="predicted"/>
<sequence length="364" mass="41431">MATSDDGIRDCGKAELFIGVEGVPDSVDGSIDDHPSRSVSFHEPLTTTIHFIPLRSPEETAELFYNREDFADFQAKEQRRYDKMMMKRIQEMVQEAMKDQLEAAYARNATPEEIDAMMPQTTEEIFLLLGGMAALDMPKPPSAVKVDETLHHCKPDSTTVQEEGNPSDVQQQHEHQHKDAEKHEDATSSRKLDPNNNMEEISDDALHDIMEMEKAETTDPTSDNSEDNSVFPSGKETKQLEISEESADEIVKRQKRERHHRPDHWVEVTDDELQDLFLPLDEDEPVTATKKYKELTSRESIEEELNVVVHQKFHLGNDDPSELALLEVIEKNTEINDVLGTSFSSEVHFDDLVPLSPTSRPRTH</sequence>
<feature type="compositionally biased region" description="Basic and acidic residues" evidence="1">
    <location>
        <begin position="171"/>
        <end position="193"/>
    </location>
</feature>